<feature type="region of interest" description="Disordered" evidence="1">
    <location>
        <begin position="73"/>
        <end position="135"/>
    </location>
</feature>
<dbReference type="KEGG" id="tgo:TGME49_308820"/>
<keyword evidence="3" id="KW-1185">Reference proteome</keyword>
<evidence type="ECO:0000313" key="2">
    <source>
        <dbReference type="EMBL" id="EPT26338.1"/>
    </source>
</evidence>
<dbReference type="AlphaFoldDB" id="A0A125YU13"/>
<proteinExistence type="predicted"/>
<dbReference type="GeneID" id="7900468"/>
<dbReference type="Proteomes" id="UP000001529">
    <property type="component" value="Chromosome XI"/>
</dbReference>
<dbReference type="RefSeq" id="XP_002364153.1">
    <property type="nucleotide sequence ID" value="XM_002364112.2"/>
</dbReference>
<reference evidence="2" key="1">
    <citation type="submission" date="2013-04" db="EMBL/GenBank/DDBJ databases">
        <authorList>
            <person name="Sibley D."/>
            <person name="Venepally P."/>
            <person name="Karamycheva S."/>
            <person name="Hadjithomas M."/>
            <person name="Khan A."/>
            <person name="Brunk B."/>
            <person name="Roos D."/>
            <person name="Caler E."/>
            <person name="Lorenzi H."/>
        </authorList>
    </citation>
    <scope>NUCLEOTIDE SEQUENCE [LARGE SCALE GENOMIC DNA]</scope>
    <source>
        <strain evidence="2">ME49</strain>
    </source>
</reference>
<gene>
    <name evidence="2" type="ORF">TGME49_308820</name>
</gene>
<dbReference type="EMBL" id="CM002046">
    <property type="protein sequence ID" value="EPT26338.1"/>
    <property type="molecule type" value="Genomic_DNA"/>
</dbReference>
<feature type="compositionally biased region" description="Basic and acidic residues" evidence="1">
    <location>
        <begin position="126"/>
        <end position="135"/>
    </location>
</feature>
<organism evidence="2 3">
    <name type="scientific">Toxoplasma gondii (strain ATCC 50611 / Me49)</name>
    <dbReference type="NCBI Taxonomy" id="508771"/>
    <lineage>
        <taxon>Eukaryota</taxon>
        <taxon>Sar</taxon>
        <taxon>Alveolata</taxon>
        <taxon>Apicomplexa</taxon>
        <taxon>Conoidasida</taxon>
        <taxon>Coccidia</taxon>
        <taxon>Eucoccidiorida</taxon>
        <taxon>Eimeriorina</taxon>
        <taxon>Sarcocystidae</taxon>
        <taxon>Toxoplasma</taxon>
    </lineage>
</organism>
<name>A0A125YU13_TOXGM</name>
<evidence type="ECO:0000256" key="1">
    <source>
        <dbReference type="SAM" id="MobiDB-lite"/>
    </source>
</evidence>
<accession>A0A125YU13</accession>
<feature type="compositionally biased region" description="Polar residues" evidence="1">
    <location>
        <begin position="109"/>
        <end position="125"/>
    </location>
</feature>
<evidence type="ECO:0000313" key="3">
    <source>
        <dbReference type="Proteomes" id="UP000001529"/>
    </source>
</evidence>
<dbReference type="EMBL" id="KE138837">
    <property type="protein sequence ID" value="EPT26338.1"/>
    <property type="molecule type" value="Genomic_DNA"/>
</dbReference>
<sequence>MTAQCHSLGPLPSVTGRKVCGKERKTPTTTTPGSQCTPHTTESGAPLFKQQRPRTATLVLLCWYERVRTFQQKKRRNSWNKGETWNGDDGRRGNEAVSNVPGRKVALQRRQQQTDATASIHNQDLQSRRSTEYEIDKKQWKHEREKKMGHSHPYAAFAVNEMSRSSKERKFHQANPRCVLDLQGYQTTCYFQRASEHGRKPSRIPAKEDI</sequence>
<feature type="compositionally biased region" description="Low complexity" evidence="1">
    <location>
        <begin position="27"/>
        <end position="41"/>
    </location>
</feature>
<protein>
    <submittedName>
        <fullName evidence="2">Uncharacterized protein</fullName>
    </submittedName>
</protein>
<feature type="region of interest" description="Disordered" evidence="1">
    <location>
        <begin position="1"/>
        <end position="50"/>
    </location>
</feature>
<dbReference type="VEuPathDB" id="ToxoDB:TGME49_308820"/>